<dbReference type="Pfam" id="PF05920">
    <property type="entry name" value="Homeobox_KN"/>
    <property type="match status" value="1"/>
</dbReference>
<evidence type="ECO:0000256" key="5">
    <source>
        <dbReference type="ARBA" id="ARBA00023242"/>
    </source>
</evidence>
<dbReference type="Proteomes" id="UP001217089">
    <property type="component" value="Unassembled WGS sequence"/>
</dbReference>
<keyword evidence="5 6" id="KW-0539">Nucleus</keyword>
<feature type="region of interest" description="Disordered" evidence="7">
    <location>
        <begin position="194"/>
        <end position="237"/>
    </location>
</feature>
<dbReference type="PANTHER" id="PTHR11211">
    <property type="entry name" value="IROQUOIS-CLASS HOMEODOMAIN PROTEIN IRX"/>
    <property type="match status" value="1"/>
</dbReference>
<comment type="similarity">
    <text evidence="2">Belongs to the TALE/IRO homeobox family.</text>
</comment>
<dbReference type="Gene3D" id="1.10.10.60">
    <property type="entry name" value="Homeodomain-like"/>
    <property type="match status" value="1"/>
</dbReference>
<evidence type="ECO:0000256" key="1">
    <source>
        <dbReference type="ARBA" id="ARBA00004123"/>
    </source>
</evidence>
<protein>
    <recommendedName>
        <fullName evidence="8">Homeobox domain-containing protein</fullName>
    </recommendedName>
</protein>
<dbReference type="EMBL" id="JARBDR010000917">
    <property type="protein sequence ID" value="KAJ8302667.1"/>
    <property type="molecule type" value="Genomic_DNA"/>
</dbReference>
<feature type="domain" description="Homeobox" evidence="8">
    <location>
        <begin position="127"/>
        <end position="190"/>
    </location>
</feature>
<evidence type="ECO:0000256" key="7">
    <source>
        <dbReference type="SAM" id="MobiDB-lite"/>
    </source>
</evidence>
<evidence type="ECO:0000313" key="10">
    <source>
        <dbReference type="Proteomes" id="UP001217089"/>
    </source>
</evidence>
<accession>A0ABQ9EGF3</accession>
<keyword evidence="3 6" id="KW-0238">DNA-binding</keyword>
<sequence>MMSSTTASTLTTPSTSCCENGRPIMTDPHTGQSICSCQYGSGILSAYSRVPGLTDSVYSTTPYATQGYMSLGTDPSAFYSPLNPAHYDIKENPDSAWRSITQPAACYPYDPTMATYPYGNTYGGMDLNGAARRKNATRETTNTLKAWLYEHRKNPYPTKGEKIMLAIITKMTLTQVSTWFANARRRLKKENKMTWSPRNRCGDGDDENSDEKLDDDDDDDLDKEKANDNCDENKDINKDVDDLKSKLDFDNKDNTFGSKTDILSLSPIVHDDSSIIPSVFPKPGNDINKPTGIHIDKSLGSPCSNSSDSGLSDVNSSLSINGAGIEASDSLRPRIWSLAHVATSSTTTTSSSTTNVNKDQSQNLPLNFSKVGSSFMSSTTTTMRPWVDSAFSTLGSSIFPVTNNGYNNLSTQGDKTTSLTNSAFNGLSSAGSTSSLLRPYPPISSLYSSPVREVSPRLPDNRIPGSLS</sequence>
<feature type="compositionally biased region" description="Basic and acidic residues" evidence="7">
    <location>
        <begin position="222"/>
        <end position="237"/>
    </location>
</feature>
<dbReference type="CDD" id="cd00086">
    <property type="entry name" value="homeodomain"/>
    <property type="match status" value="1"/>
</dbReference>
<feature type="DNA-binding region" description="Homeobox" evidence="6">
    <location>
        <begin position="129"/>
        <end position="191"/>
    </location>
</feature>
<gene>
    <name evidence="9" type="ORF">KUTeg_019063</name>
</gene>
<dbReference type="PANTHER" id="PTHR11211:SF40">
    <property type="entry name" value="MIRROR, ISOFORM C"/>
    <property type="match status" value="1"/>
</dbReference>
<dbReference type="InterPro" id="IPR001356">
    <property type="entry name" value="HD"/>
</dbReference>
<dbReference type="InterPro" id="IPR017970">
    <property type="entry name" value="Homeobox_CS"/>
</dbReference>
<dbReference type="SMART" id="SM00389">
    <property type="entry name" value="HOX"/>
    <property type="match status" value="1"/>
</dbReference>
<keyword evidence="10" id="KW-1185">Reference proteome</keyword>
<feature type="region of interest" description="Disordered" evidence="7">
    <location>
        <begin position="446"/>
        <end position="468"/>
    </location>
</feature>
<reference evidence="9 10" key="1">
    <citation type="submission" date="2022-12" db="EMBL/GenBank/DDBJ databases">
        <title>Chromosome-level genome of Tegillarca granosa.</title>
        <authorList>
            <person name="Kim J."/>
        </authorList>
    </citation>
    <scope>NUCLEOTIDE SEQUENCE [LARGE SCALE GENOMIC DNA]</scope>
    <source>
        <strain evidence="9">Teg-2019</strain>
        <tissue evidence="9">Adductor muscle</tissue>
    </source>
</reference>
<name>A0ABQ9EGF3_TEGGR</name>
<feature type="compositionally biased region" description="Acidic residues" evidence="7">
    <location>
        <begin position="204"/>
        <end position="221"/>
    </location>
</feature>
<dbReference type="InterPro" id="IPR009057">
    <property type="entry name" value="Homeodomain-like_sf"/>
</dbReference>
<comment type="subcellular location">
    <subcellularLocation>
        <location evidence="1 6">Nucleus</location>
    </subcellularLocation>
</comment>
<proteinExistence type="inferred from homology"/>
<evidence type="ECO:0000256" key="3">
    <source>
        <dbReference type="ARBA" id="ARBA00023125"/>
    </source>
</evidence>
<dbReference type="PROSITE" id="PS00027">
    <property type="entry name" value="HOMEOBOX_1"/>
    <property type="match status" value="1"/>
</dbReference>
<evidence type="ECO:0000313" key="9">
    <source>
        <dbReference type="EMBL" id="KAJ8302667.1"/>
    </source>
</evidence>
<dbReference type="InterPro" id="IPR008422">
    <property type="entry name" value="KN_HD"/>
</dbReference>
<evidence type="ECO:0000259" key="8">
    <source>
        <dbReference type="PROSITE" id="PS50071"/>
    </source>
</evidence>
<keyword evidence="4 6" id="KW-0371">Homeobox</keyword>
<dbReference type="PROSITE" id="PS50071">
    <property type="entry name" value="HOMEOBOX_2"/>
    <property type="match status" value="1"/>
</dbReference>
<evidence type="ECO:0000256" key="2">
    <source>
        <dbReference type="ARBA" id="ARBA00008446"/>
    </source>
</evidence>
<comment type="caution">
    <text evidence="9">The sequence shown here is derived from an EMBL/GenBank/DDBJ whole genome shotgun (WGS) entry which is preliminary data.</text>
</comment>
<evidence type="ECO:0000256" key="6">
    <source>
        <dbReference type="PROSITE-ProRule" id="PRU00108"/>
    </source>
</evidence>
<organism evidence="9 10">
    <name type="scientific">Tegillarca granosa</name>
    <name type="common">Malaysian cockle</name>
    <name type="synonym">Anadara granosa</name>
    <dbReference type="NCBI Taxonomy" id="220873"/>
    <lineage>
        <taxon>Eukaryota</taxon>
        <taxon>Metazoa</taxon>
        <taxon>Spiralia</taxon>
        <taxon>Lophotrochozoa</taxon>
        <taxon>Mollusca</taxon>
        <taxon>Bivalvia</taxon>
        <taxon>Autobranchia</taxon>
        <taxon>Pteriomorphia</taxon>
        <taxon>Arcoida</taxon>
        <taxon>Arcoidea</taxon>
        <taxon>Arcidae</taxon>
        <taxon>Tegillarca</taxon>
    </lineage>
</organism>
<evidence type="ECO:0000256" key="4">
    <source>
        <dbReference type="ARBA" id="ARBA00023155"/>
    </source>
</evidence>
<dbReference type="SUPFAM" id="SSF46689">
    <property type="entry name" value="Homeodomain-like"/>
    <property type="match status" value="1"/>
</dbReference>